<evidence type="ECO:0000313" key="3">
    <source>
        <dbReference type="EMBL" id="MDQ0516879.1"/>
    </source>
</evidence>
<comment type="caution">
    <text evidence="3">The sequence shown here is derived from an EMBL/GenBank/DDBJ whole genome shotgun (WGS) entry which is preliminary data.</text>
</comment>
<dbReference type="RefSeq" id="WP_266279046.1">
    <property type="nucleotide sequence ID" value="NZ_JAPKNF010000001.1"/>
</dbReference>
<feature type="compositionally biased region" description="Basic and acidic residues" evidence="1">
    <location>
        <begin position="1"/>
        <end position="11"/>
    </location>
</feature>
<keyword evidence="4" id="KW-1185">Reference proteome</keyword>
<feature type="transmembrane region" description="Helical" evidence="2">
    <location>
        <begin position="43"/>
        <end position="63"/>
    </location>
</feature>
<sequence length="65" mass="7231">MSSRFDNDIIDRPGAAQRDPVANAPRKSTEDARQGETRNEMRYVLGFGVAGVVVAFAIIYAIFWL</sequence>
<evidence type="ECO:0000256" key="1">
    <source>
        <dbReference type="SAM" id="MobiDB-lite"/>
    </source>
</evidence>
<proteinExistence type="predicted"/>
<protein>
    <submittedName>
        <fullName evidence="3">Uncharacterized protein</fullName>
    </submittedName>
</protein>
<name>A0ABU0M7E0_9HYPH</name>
<reference evidence="3 4" key="1">
    <citation type="submission" date="2023-07" db="EMBL/GenBank/DDBJ databases">
        <title>Genomic Encyclopedia of Type Strains, Phase IV (KMG-IV): sequencing the most valuable type-strain genomes for metagenomic binning, comparative biology and taxonomic classification.</title>
        <authorList>
            <person name="Goeker M."/>
        </authorList>
    </citation>
    <scope>NUCLEOTIDE SEQUENCE [LARGE SCALE GENOMIC DNA]</scope>
    <source>
        <strain evidence="3 4">B1-1</strain>
    </source>
</reference>
<dbReference type="Proteomes" id="UP001223743">
    <property type="component" value="Unassembled WGS sequence"/>
</dbReference>
<dbReference type="EMBL" id="JAUSWJ010000001">
    <property type="protein sequence ID" value="MDQ0516879.1"/>
    <property type="molecule type" value="Genomic_DNA"/>
</dbReference>
<evidence type="ECO:0000313" key="4">
    <source>
        <dbReference type="Proteomes" id="UP001223743"/>
    </source>
</evidence>
<keyword evidence="2" id="KW-1133">Transmembrane helix</keyword>
<feature type="region of interest" description="Disordered" evidence="1">
    <location>
        <begin position="1"/>
        <end position="35"/>
    </location>
</feature>
<organism evidence="3 4">
    <name type="scientific">Kaistia geumhonensis</name>
    <dbReference type="NCBI Taxonomy" id="410839"/>
    <lineage>
        <taxon>Bacteria</taxon>
        <taxon>Pseudomonadati</taxon>
        <taxon>Pseudomonadota</taxon>
        <taxon>Alphaproteobacteria</taxon>
        <taxon>Hyphomicrobiales</taxon>
        <taxon>Kaistiaceae</taxon>
        <taxon>Kaistia</taxon>
    </lineage>
</organism>
<evidence type="ECO:0000256" key="2">
    <source>
        <dbReference type="SAM" id="Phobius"/>
    </source>
</evidence>
<gene>
    <name evidence="3" type="ORF">QO015_002492</name>
</gene>
<keyword evidence="2" id="KW-0472">Membrane</keyword>
<accession>A0ABU0M7E0</accession>
<keyword evidence="2" id="KW-0812">Transmembrane</keyword>